<dbReference type="Gene3D" id="3.60.10.10">
    <property type="entry name" value="Endonuclease/exonuclease/phosphatase"/>
    <property type="match status" value="1"/>
</dbReference>
<gene>
    <name evidence="6" type="primary">sph</name>
    <name evidence="6" type="ORF">OG863_39665</name>
</gene>
<reference evidence="6 7" key="1">
    <citation type="submission" date="2022-10" db="EMBL/GenBank/DDBJ databases">
        <title>The complete genomes of actinobacterial strains from the NBC collection.</title>
        <authorList>
            <person name="Joergensen T.S."/>
            <person name="Alvarez Arevalo M."/>
            <person name="Sterndorff E.B."/>
            <person name="Faurdal D."/>
            <person name="Vuksanovic O."/>
            <person name="Mourched A.-S."/>
            <person name="Charusanti P."/>
            <person name="Shaw S."/>
            <person name="Blin K."/>
            <person name="Weber T."/>
        </authorList>
    </citation>
    <scope>NUCLEOTIDE SEQUENCE [LARGE SCALE GENOMIC DNA]</scope>
    <source>
        <strain evidence="6 7">NBC 01774</strain>
    </source>
</reference>
<dbReference type="InterPro" id="IPR036691">
    <property type="entry name" value="Endo/exonu/phosph_ase_sf"/>
</dbReference>
<dbReference type="NCBIfam" id="TIGR03395">
    <property type="entry name" value="sphingomy"/>
    <property type="match status" value="1"/>
</dbReference>
<dbReference type="InterPro" id="IPR005135">
    <property type="entry name" value="Endo/exonuclease/phosphatase"/>
</dbReference>
<evidence type="ECO:0000256" key="1">
    <source>
        <dbReference type="ARBA" id="ARBA00006335"/>
    </source>
</evidence>
<dbReference type="RefSeq" id="WP_326623186.1">
    <property type="nucleotide sequence ID" value="NZ_CP109106.1"/>
</dbReference>
<feature type="chain" id="PRO_5046802625" evidence="4">
    <location>
        <begin position="24"/>
        <end position="319"/>
    </location>
</feature>
<sequence>MKLRVTALLVVSAVLAGTTSVPASAVAPGSEATGSVPQLKVLTTNTMLLPSFITDGWAQDERGALIGSAPYVAGKDVVVFQELFDNSASDILMARLKGYPYRTPVVGRSTDGWHQTLGDYSSLPYEDGGVAIASRWPITRQIQYIYDDACGADSLSEKGFAYARLNVNGAPVHVLGTHLQADDDGCDDGEAARTRTSQLRKMRQFVDGLKIPADEPVIFAGDMNIDRYGREYAGLLRSLGAAAPRYEGHPYTSDPATNALTRERYPDSPREWLDYVLYDNGHARPTAWRNTGQVVSSPPWELDDTTYTRYSDHYPVLGS</sequence>
<feature type="signal peptide" evidence="4">
    <location>
        <begin position="1"/>
        <end position="23"/>
    </location>
</feature>
<evidence type="ECO:0000256" key="3">
    <source>
        <dbReference type="ARBA" id="ARBA00022801"/>
    </source>
</evidence>
<dbReference type="EC" id="3.1.4.12" evidence="6"/>
<dbReference type="InterPro" id="IPR017766">
    <property type="entry name" value="Sphingomyelinase/PLipase_C"/>
</dbReference>
<keyword evidence="7" id="KW-1185">Reference proteome</keyword>
<dbReference type="EMBL" id="CP109106">
    <property type="protein sequence ID" value="WSB73574.1"/>
    <property type="molecule type" value="Genomic_DNA"/>
</dbReference>
<comment type="similarity">
    <text evidence="1">Belongs to the neutral sphingomyelinase family.</text>
</comment>
<dbReference type="Proteomes" id="UP001344251">
    <property type="component" value="Chromosome"/>
</dbReference>
<dbReference type="Pfam" id="PF03372">
    <property type="entry name" value="Exo_endo_phos"/>
    <property type="match status" value="1"/>
</dbReference>
<evidence type="ECO:0000256" key="4">
    <source>
        <dbReference type="SAM" id="SignalP"/>
    </source>
</evidence>
<dbReference type="PANTHER" id="PTHR16320:SF23">
    <property type="entry name" value="SPHINGOMYELINASE C 1"/>
    <property type="match status" value="1"/>
</dbReference>
<dbReference type="PANTHER" id="PTHR16320">
    <property type="entry name" value="SPHINGOMYELINASE FAMILY MEMBER"/>
    <property type="match status" value="1"/>
</dbReference>
<evidence type="ECO:0000313" key="6">
    <source>
        <dbReference type="EMBL" id="WSB73574.1"/>
    </source>
</evidence>
<organism evidence="6 7">
    <name type="scientific">Streptomyces decoyicus</name>
    <dbReference type="NCBI Taxonomy" id="249567"/>
    <lineage>
        <taxon>Bacteria</taxon>
        <taxon>Bacillati</taxon>
        <taxon>Actinomycetota</taxon>
        <taxon>Actinomycetes</taxon>
        <taxon>Kitasatosporales</taxon>
        <taxon>Streptomycetaceae</taxon>
        <taxon>Streptomyces</taxon>
    </lineage>
</organism>
<dbReference type="GO" id="GO:0004767">
    <property type="term" value="F:sphingomyelin phosphodiesterase activity"/>
    <property type="evidence" value="ECO:0007669"/>
    <property type="project" value="UniProtKB-EC"/>
</dbReference>
<feature type="domain" description="Endonuclease/exonuclease/phosphatase" evidence="5">
    <location>
        <begin position="71"/>
        <end position="313"/>
    </location>
</feature>
<protein>
    <submittedName>
        <fullName evidence="6">Sphingomyelin phosphodiesterase</fullName>
        <ecNumber evidence="6">3.1.4.12</ecNumber>
    </submittedName>
</protein>
<proteinExistence type="inferred from homology"/>
<name>A0ABZ1FSW6_9ACTN</name>
<keyword evidence="2 4" id="KW-0732">Signal</keyword>
<evidence type="ECO:0000313" key="7">
    <source>
        <dbReference type="Proteomes" id="UP001344251"/>
    </source>
</evidence>
<evidence type="ECO:0000259" key="5">
    <source>
        <dbReference type="Pfam" id="PF03372"/>
    </source>
</evidence>
<dbReference type="InterPro" id="IPR038772">
    <property type="entry name" value="Sph/SMPD2-like"/>
</dbReference>
<evidence type="ECO:0000256" key="2">
    <source>
        <dbReference type="ARBA" id="ARBA00022729"/>
    </source>
</evidence>
<accession>A0ABZ1FSW6</accession>
<dbReference type="CDD" id="cd09078">
    <property type="entry name" value="nSMase"/>
    <property type="match status" value="1"/>
</dbReference>
<keyword evidence="3 6" id="KW-0378">Hydrolase</keyword>
<dbReference type="SUPFAM" id="SSF56219">
    <property type="entry name" value="DNase I-like"/>
    <property type="match status" value="1"/>
</dbReference>